<dbReference type="InterPro" id="IPR016117">
    <property type="entry name" value="ArgJ-like_dom_sf"/>
</dbReference>
<dbReference type="Gene3D" id="3.10.20.340">
    <property type="entry name" value="ArgJ beta chain, C-terminal domain"/>
    <property type="match status" value="1"/>
</dbReference>
<dbReference type="KEGG" id="phm:PSMK_29390"/>
<sequence>MNHAHRSITLPGGFRAAGVACGIKESGKPDLMLLVSDVPCTAAGTFTRNAIVGAAVVVGRRNLVDRGGKGFRAAVCNSGNANVMRIGPDGLADAEAMCRAAAEAAGCEASAVLPASTGIIGRKLPMEKVLAGVADAAGRLEAGAAADRAAADAILTTDLTPKTAVRGVTLPASGTRVTLGGIAKGSGMIAPAMSPPTATMLAFLTTDAAVDPGVLQALLTRATATSFNRISVDSDTSTSDTAYLLASGAAGNPVIDDAGSEDALALAEALGEVCGELAEAIVRDGEGMTKLLRVAVRGAASEEDADRVGRAICDSPLVKCAVHGGDPNWGRFVMAIGKSGAAVDGTRLRVTLGGHAVFTDGVPIDMNDDAEEKLTAALRGDEVRVGVDLRAGDASADWLGCDLSRAYIAINADYRT</sequence>
<reference evidence="11 12" key="1">
    <citation type="submission" date="2012-02" db="EMBL/GenBank/DDBJ databases">
        <title>Complete genome sequence of Phycisphaera mikurensis NBRC 102666.</title>
        <authorList>
            <person name="Ankai A."/>
            <person name="Hosoyama A."/>
            <person name="Terui Y."/>
            <person name="Sekine M."/>
            <person name="Fukai R."/>
            <person name="Kato Y."/>
            <person name="Nakamura S."/>
            <person name="Yamada-Narita S."/>
            <person name="Kawakoshi A."/>
            <person name="Fukunaga Y."/>
            <person name="Yamazaki S."/>
            <person name="Fujita N."/>
        </authorList>
    </citation>
    <scope>NUCLEOTIDE SEQUENCE [LARGE SCALE GENOMIC DNA]</scope>
    <source>
        <strain evidence="12">NBRC 102666 / KCTC 22515 / FYK2301M01</strain>
    </source>
</reference>
<accession>I0IIL0</accession>
<dbReference type="FunFam" id="3.10.20.340:FF:000003">
    <property type="entry name" value="Arginine biosynthesis bifunctional protein ArgJ"/>
    <property type="match status" value="1"/>
</dbReference>
<dbReference type="PATRIC" id="fig|1142394.8.peg.3046"/>
<dbReference type="STRING" id="1142394.PSMK_29390"/>
<dbReference type="GO" id="GO:0006592">
    <property type="term" value="P:ornithine biosynthetic process"/>
    <property type="evidence" value="ECO:0007669"/>
    <property type="project" value="TreeGrafter"/>
</dbReference>
<dbReference type="eggNOG" id="COG1364">
    <property type="taxonomic scope" value="Bacteria"/>
</dbReference>
<organism evidence="11 12">
    <name type="scientific">Phycisphaera mikurensis (strain NBRC 102666 / KCTC 22515 / FYK2301M01)</name>
    <dbReference type="NCBI Taxonomy" id="1142394"/>
    <lineage>
        <taxon>Bacteria</taxon>
        <taxon>Pseudomonadati</taxon>
        <taxon>Planctomycetota</taxon>
        <taxon>Phycisphaerae</taxon>
        <taxon>Phycisphaerales</taxon>
        <taxon>Phycisphaeraceae</taxon>
        <taxon>Phycisphaera</taxon>
    </lineage>
</organism>
<evidence type="ECO:0000256" key="6">
    <source>
        <dbReference type="ARBA" id="ARBA00022605"/>
    </source>
</evidence>
<dbReference type="EC" id="2.3.1.1" evidence="10"/>
<dbReference type="Proteomes" id="UP000007881">
    <property type="component" value="Chromosome"/>
</dbReference>
<name>I0IIL0_PHYMF</name>
<evidence type="ECO:0000256" key="1">
    <source>
        <dbReference type="ARBA" id="ARBA00004496"/>
    </source>
</evidence>
<keyword evidence="9 10" id="KW-0012">Acyltransferase</keyword>
<feature type="chain" id="PRO_5023399820" description="Arginine biosynthesis bifunctional protein ArgJ alpha chain" evidence="10">
    <location>
        <begin position="1"/>
        <end position="198"/>
    </location>
</feature>
<comment type="similarity">
    <text evidence="2 10">Belongs to the ArgJ family.</text>
</comment>
<feature type="site" description="Involved in the stabilization of negative charge on the oxyanion by the formation of the oxyanion hole" evidence="10">
    <location>
        <position position="117"/>
    </location>
</feature>
<comment type="pathway">
    <text evidence="10">Amino-acid biosynthesis; L-arginine biosynthesis; L-ornithine and N-acetyl-L-glutamate from L-glutamate and N(2)-acetyl-L-ornithine (cyclic): step 1/1.</text>
</comment>
<comment type="catalytic activity">
    <reaction evidence="10">
        <text>L-glutamate + acetyl-CoA = N-acetyl-L-glutamate + CoA + H(+)</text>
        <dbReference type="Rhea" id="RHEA:24292"/>
        <dbReference type="ChEBI" id="CHEBI:15378"/>
        <dbReference type="ChEBI" id="CHEBI:29985"/>
        <dbReference type="ChEBI" id="CHEBI:44337"/>
        <dbReference type="ChEBI" id="CHEBI:57287"/>
        <dbReference type="ChEBI" id="CHEBI:57288"/>
        <dbReference type="EC" id="2.3.1.1"/>
    </reaction>
</comment>
<dbReference type="RefSeq" id="WP_014438306.1">
    <property type="nucleotide sequence ID" value="NC_017080.1"/>
</dbReference>
<dbReference type="PANTHER" id="PTHR23100">
    <property type="entry name" value="ARGININE BIOSYNTHESIS BIFUNCTIONAL PROTEIN ARGJ"/>
    <property type="match status" value="1"/>
</dbReference>
<feature type="binding site" evidence="10">
    <location>
        <position position="199"/>
    </location>
    <ligand>
        <name>substrate</name>
    </ligand>
</feature>
<evidence type="ECO:0000313" key="11">
    <source>
        <dbReference type="EMBL" id="BAM05098.1"/>
    </source>
</evidence>
<feature type="binding site" evidence="10">
    <location>
        <position position="416"/>
    </location>
    <ligand>
        <name>substrate</name>
    </ligand>
</feature>
<protein>
    <recommendedName>
        <fullName evidence="10">Arginine biosynthesis bifunctional protein ArgJ</fullName>
    </recommendedName>
    <domain>
        <recommendedName>
            <fullName evidence="10">Glutamate N-acetyltransferase</fullName>
            <ecNumber evidence="10">2.3.1.35</ecNumber>
        </recommendedName>
        <alternativeName>
            <fullName evidence="10">Ornithine acetyltransferase</fullName>
            <shortName evidence="10">OATase</shortName>
        </alternativeName>
        <alternativeName>
            <fullName evidence="10">Ornithine transacetylase</fullName>
        </alternativeName>
    </domain>
    <domain>
        <recommendedName>
            <fullName evidence="10">Amino-acid acetyltransferase</fullName>
            <ecNumber evidence="10">2.3.1.1</ecNumber>
        </recommendedName>
        <alternativeName>
            <fullName evidence="10">N-acetylglutamate synthase</fullName>
            <shortName evidence="10">AGSase</shortName>
        </alternativeName>
    </domain>
    <component>
        <recommendedName>
            <fullName evidence="10">Arginine biosynthesis bifunctional protein ArgJ alpha chain</fullName>
        </recommendedName>
    </component>
    <component>
        <recommendedName>
            <fullName evidence="10">Arginine biosynthesis bifunctional protein ArgJ beta chain</fullName>
        </recommendedName>
    </component>
</protein>
<evidence type="ECO:0000313" key="12">
    <source>
        <dbReference type="Proteomes" id="UP000007881"/>
    </source>
</evidence>
<feature type="binding site" evidence="10">
    <location>
        <position position="411"/>
    </location>
    <ligand>
        <name>substrate</name>
    </ligand>
</feature>
<evidence type="ECO:0000256" key="3">
    <source>
        <dbReference type="ARBA" id="ARBA00011475"/>
    </source>
</evidence>
<gene>
    <name evidence="10 11" type="primary">argJ</name>
    <name evidence="11" type="ordered locus">PSMK_29390</name>
</gene>
<dbReference type="Pfam" id="PF01960">
    <property type="entry name" value="ArgJ"/>
    <property type="match status" value="1"/>
</dbReference>
<feature type="chain" id="PRO_5023399819" description="Arginine biosynthesis bifunctional protein ArgJ beta chain" evidence="10">
    <location>
        <begin position="199"/>
        <end position="416"/>
    </location>
</feature>
<evidence type="ECO:0000256" key="7">
    <source>
        <dbReference type="ARBA" id="ARBA00022679"/>
    </source>
</evidence>
<feature type="site" description="Involved in the stabilization of negative charge on the oxyanion by the formation of the oxyanion hole" evidence="10">
    <location>
        <position position="118"/>
    </location>
</feature>
<dbReference type="Gene3D" id="3.60.70.12">
    <property type="entry name" value="L-amino peptidase D-ALA esterase/amidase"/>
    <property type="match status" value="1"/>
</dbReference>
<proteinExistence type="inferred from homology"/>
<evidence type="ECO:0000256" key="4">
    <source>
        <dbReference type="ARBA" id="ARBA00022490"/>
    </source>
</evidence>
<dbReference type="CDD" id="cd02152">
    <property type="entry name" value="OAT"/>
    <property type="match status" value="1"/>
</dbReference>
<evidence type="ECO:0000256" key="2">
    <source>
        <dbReference type="ARBA" id="ARBA00006774"/>
    </source>
</evidence>
<evidence type="ECO:0000256" key="5">
    <source>
        <dbReference type="ARBA" id="ARBA00022571"/>
    </source>
</evidence>
<dbReference type="PANTHER" id="PTHR23100:SF0">
    <property type="entry name" value="ARGININE BIOSYNTHESIS BIFUNCTIONAL PROTEIN ARGJ, MITOCHONDRIAL"/>
    <property type="match status" value="1"/>
</dbReference>
<keyword evidence="10" id="KW-0511">Multifunctional enzyme</keyword>
<keyword evidence="4 10" id="KW-0963">Cytoplasm</keyword>
<keyword evidence="7 10" id="KW-0808">Transferase</keyword>
<dbReference type="UniPathway" id="UPA00068">
    <property type="reaction ID" value="UER00106"/>
</dbReference>
<dbReference type="GO" id="GO:0004042">
    <property type="term" value="F:L-glutamate N-acetyltransferase activity"/>
    <property type="evidence" value="ECO:0007669"/>
    <property type="project" value="UniProtKB-UniRule"/>
</dbReference>
<dbReference type="InterPro" id="IPR002813">
    <property type="entry name" value="Arg_biosynth_ArgJ"/>
</dbReference>
<dbReference type="GO" id="GO:0004358">
    <property type="term" value="F:L-glutamate N-acetyltransferase activity, acting on acetyl-L-ornithine as donor"/>
    <property type="evidence" value="ECO:0007669"/>
    <property type="project" value="UniProtKB-UniRule"/>
</dbReference>
<dbReference type="EC" id="2.3.1.35" evidence="10"/>
<comment type="subunit">
    <text evidence="3 10">Heterotetramer of two alpha and two beta chains.</text>
</comment>
<keyword evidence="5 10" id="KW-0055">Arginine biosynthesis</keyword>
<feature type="site" description="Cleavage; by autolysis" evidence="10">
    <location>
        <begin position="198"/>
        <end position="199"/>
    </location>
</feature>
<dbReference type="AlphaFoldDB" id="I0IIL0"/>
<dbReference type="InterPro" id="IPR042195">
    <property type="entry name" value="ArgJ_beta_C"/>
</dbReference>
<feature type="active site" description="Nucleophile" evidence="10">
    <location>
        <position position="199"/>
    </location>
</feature>
<comment type="catalytic activity">
    <reaction evidence="10">
        <text>N(2)-acetyl-L-ornithine + L-glutamate = N-acetyl-L-glutamate + L-ornithine</text>
        <dbReference type="Rhea" id="RHEA:15349"/>
        <dbReference type="ChEBI" id="CHEBI:29985"/>
        <dbReference type="ChEBI" id="CHEBI:44337"/>
        <dbReference type="ChEBI" id="CHEBI:46911"/>
        <dbReference type="ChEBI" id="CHEBI:57805"/>
        <dbReference type="EC" id="2.3.1.35"/>
    </reaction>
</comment>
<feature type="binding site" evidence="10">
    <location>
        <position position="184"/>
    </location>
    <ligand>
        <name>substrate</name>
    </ligand>
</feature>
<dbReference type="GO" id="GO:0005737">
    <property type="term" value="C:cytoplasm"/>
    <property type="evidence" value="ECO:0007669"/>
    <property type="project" value="UniProtKB-SubCell"/>
</dbReference>
<comment type="pathway">
    <text evidence="10">Amino-acid biosynthesis; L-arginine biosynthesis; N(2)-acetyl-L-ornithine from L-glutamate: step 1/4.</text>
</comment>
<evidence type="ECO:0000256" key="8">
    <source>
        <dbReference type="ARBA" id="ARBA00022813"/>
    </source>
</evidence>
<comment type="subcellular location">
    <subcellularLocation>
        <location evidence="1 10">Cytoplasm</location>
    </subcellularLocation>
</comment>
<dbReference type="GO" id="GO:0006526">
    <property type="term" value="P:L-arginine biosynthetic process"/>
    <property type="evidence" value="ECO:0007669"/>
    <property type="project" value="UniProtKB-UniRule"/>
</dbReference>
<evidence type="ECO:0000256" key="9">
    <source>
        <dbReference type="ARBA" id="ARBA00023315"/>
    </source>
</evidence>
<comment type="function">
    <text evidence="10">Catalyzes two activities which are involved in the cyclic version of arginine biosynthesis: the synthesis of N-acetylglutamate from glutamate and acetyl-CoA as the acetyl donor, and of ornithine by transacetylation between N(2)-acetylornithine and glutamate.</text>
</comment>
<dbReference type="HAMAP" id="MF_01106">
    <property type="entry name" value="ArgJ"/>
    <property type="match status" value="1"/>
</dbReference>
<dbReference type="NCBIfam" id="TIGR00120">
    <property type="entry name" value="ArgJ"/>
    <property type="match status" value="1"/>
</dbReference>
<dbReference type="SUPFAM" id="SSF56266">
    <property type="entry name" value="DmpA/ArgJ-like"/>
    <property type="match status" value="1"/>
</dbReference>
<dbReference type="EMBL" id="AP012338">
    <property type="protein sequence ID" value="BAM05098.1"/>
    <property type="molecule type" value="Genomic_DNA"/>
</dbReference>
<feature type="binding site" evidence="10">
    <location>
        <position position="156"/>
    </location>
    <ligand>
        <name>substrate</name>
    </ligand>
</feature>
<keyword evidence="6 10" id="KW-0028">Amino-acid biosynthesis</keyword>
<evidence type="ECO:0000256" key="10">
    <source>
        <dbReference type="HAMAP-Rule" id="MF_01106"/>
    </source>
</evidence>
<dbReference type="NCBIfam" id="NF003802">
    <property type="entry name" value="PRK05388.1"/>
    <property type="match status" value="1"/>
</dbReference>
<feature type="binding site" evidence="10">
    <location>
        <position position="286"/>
    </location>
    <ligand>
        <name>substrate</name>
    </ligand>
</feature>
<dbReference type="FunFam" id="3.60.70.12:FF:000001">
    <property type="entry name" value="Arginine biosynthesis bifunctional protein ArgJ, chloroplastic"/>
    <property type="match status" value="1"/>
</dbReference>
<keyword evidence="12" id="KW-1185">Reference proteome</keyword>
<dbReference type="HOGENOM" id="CLU_027172_1_0_0"/>
<keyword evidence="8 10" id="KW-0068">Autocatalytic cleavage</keyword>